<organism evidence="2 3">
    <name type="scientific">Methylocystis iwaonis</name>
    <dbReference type="NCBI Taxonomy" id="2885079"/>
    <lineage>
        <taxon>Bacteria</taxon>
        <taxon>Pseudomonadati</taxon>
        <taxon>Pseudomonadota</taxon>
        <taxon>Alphaproteobacteria</taxon>
        <taxon>Hyphomicrobiales</taxon>
        <taxon>Methylocystaceae</taxon>
        <taxon>Methylocystis</taxon>
    </lineage>
</organism>
<evidence type="ECO:0000313" key="2">
    <source>
        <dbReference type="EMBL" id="BDV33666.1"/>
    </source>
</evidence>
<dbReference type="RefSeq" id="WP_281931164.1">
    <property type="nucleotide sequence ID" value="NZ_AP027142.1"/>
</dbReference>
<dbReference type="Proteomes" id="UP001317629">
    <property type="component" value="Chromosome"/>
</dbReference>
<dbReference type="InterPro" id="IPR022041">
    <property type="entry name" value="Methyltransf_FA"/>
</dbReference>
<dbReference type="Pfam" id="PF12248">
    <property type="entry name" value="Methyltransf_FA"/>
    <property type="match status" value="1"/>
</dbReference>
<gene>
    <name evidence="2" type="ORF">SS37A_11950</name>
</gene>
<evidence type="ECO:0000313" key="3">
    <source>
        <dbReference type="Proteomes" id="UP001317629"/>
    </source>
</evidence>
<name>A0ABM8E6X2_9HYPH</name>
<accession>A0ABM8E6X2</accession>
<dbReference type="EMBL" id="AP027142">
    <property type="protein sequence ID" value="BDV33666.1"/>
    <property type="molecule type" value="Genomic_DNA"/>
</dbReference>
<protein>
    <recommendedName>
        <fullName evidence="1">Farnesoic acid O-methyl transferase domain-containing protein</fullName>
    </recommendedName>
</protein>
<feature type="domain" description="Farnesoic acid O-methyl transferase" evidence="1">
    <location>
        <begin position="80"/>
        <end position="211"/>
    </location>
</feature>
<evidence type="ECO:0000259" key="1">
    <source>
        <dbReference type="Pfam" id="PF12248"/>
    </source>
</evidence>
<keyword evidence="3" id="KW-1185">Reference proteome</keyword>
<sequence length="448" mass="50572">MEKQKTILVTFAGRKDRMSLLTRYVDAAIERGLIDEWHVWDFTRNAADARWLRERFPIAQVTPSHTDEYFLLPGTLSVRGNNRCVKFSVRATNDVHIGLRRRGASGTSYEVVIGGWNNRASAIRRFANPLALTATQLRNHEEPPAVYASTPQILPEFDFVDVEIRFGADGLRISVAGDDILRDDLPVADGEFEALYRTGFGANGDWRFECFNSHAARLFVGGRAPFYSKDVMFYTTAYQYYAANRDAHARDVFLKCDDDIVYVDLDRLGDFIDFRRANDDYFLISANVVNNGVCAHFQQQFGAIPHNEMALELPPGGMCGSLWSSGAKAEALHRLFLRAPSRFTLEEPTALAWNERVSINFVAFLGRDLVHIPDIMSDDEHDLCYGVRKRTRKENSVYFPFVVSHLSFWRQDAEMNVAGLVSAYERLADQSLGRTIAAPRSQAAKSAA</sequence>
<proteinExistence type="predicted"/>
<reference evidence="2 3" key="1">
    <citation type="journal article" date="2023" name="Int. J. Syst. Evol. Microbiol.">
        <title>Methylocystis iwaonis sp. nov., a type II methane-oxidizing bacterium from surface soil of a rice paddy field in Japan, and emended description of the genus Methylocystis (ex Whittenbury et al. 1970) Bowman et al. 1993.</title>
        <authorList>
            <person name="Kaise H."/>
            <person name="Sawadogo J.B."/>
            <person name="Alam M.S."/>
            <person name="Ueno C."/>
            <person name="Dianou D."/>
            <person name="Shinjo R."/>
            <person name="Asakawa S."/>
        </authorList>
    </citation>
    <scope>NUCLEOTIDE SEQUENCE [LARGE SCALE GENOMIC DNA]</scope>
    <source>
        <strain evidence="2 3">SS37A-Re</strain>
    </source>
</reference>